<name>A0A0F9D1N6_9ZZZZ</name>
<dbReference type="InterPro" id="IPR037171">
    <property type="entry name" value="NagB/RpiA_transferase-like"/>
</dbReference>
<proteinExistence type="predicted"/>
<organism evidence="1">
    <name type="scientific">marine sediment metagenome</name>
    <dbReference type="NCBI Taxonomy" id="412755"/>
    <lineage>
        <taxon>unclassified sequences</taxon>
        <taxon>metagenomes</taxon>
        <taxon>ecological metagenomes</taxon>
    </lineage>
</organism>
<dbReference type="Gene3D" id="3.40.1080.10">
    <property type="entry name" value="Glutaconate Coenzyme A-transferase"/>
    <property type="match status" value="1"/>
</dbReference>
<accession>A0A0F9D1N6</accession>
<protein>
    <submittedName>
        <fullName evidence="1">Uncharacterized protein</fullName>
    </submittedName>
</protein>
<gene>
    <name evidence="1" type="ORF">LCGC14_2600230</name>
</gene>
<dbReference type="EMBL" id="LAZR01043888">
    <property type="protein sequence ID" value="KKL06018.1"/>
    <property type="molecule type" value="Genomic_DNA"/>
</dbReference>
<comment type="caution">
    <text evidence="1">The sequence shown here is derived from an EMBL/GenBank/DDBJ whole genome shotgun (WGS) entry which is preliminary data.</text>
</comment>
<dbReference type="SMART" id="SM00882">
    <property type="entry name" value="CoA_trans"/>
    <property type="match status" value="1"/>
</dbReference>
<dbReference type="PANTHER" id="PTHR43293:SF3">
    <property type="entry name" value="CHOLESTEROL RING-CLEAVING HYDROLASE IPDB SUBUNIT"/>
    <property type="match status" value="1"/>
</dbReference>
<evidence type="ECO:0000313" key="1">
    <source>
        <dbReference type="EMBL" id="KKL06018.1"/>
    </source>
</evidence>
<dbReference type="AlphaFoldDB" id="A0A0F9D1N6"/>
<dbReference type="SUPFAM" id="SSF100950">
    <property type="entry name" value="NagB/RpiA/CoA transferase-like"/>
    <property type="match status" value="1"/>
</dbReference>
<dbReference type="InterPro" id="IPR004165">
    <property type="entry name" value="CoA_trans_fam_I"/>
</dbReference>
<dbReference type="Pfam" id="PF01144">
    <property type="entry name" value="CoA_trans"/>
    <property type="match status" value="1"/>
</dbReference>
<sequence length="290" mass="32207">MSEKATYFNEREHQICLVGRMIEDARTYWVAGGGSPMASILLAKMLYAPNAIYVTEDGVVAPEPSLPLDPLMTMVASRSSYRALQWGTMNTIGFHAQIGLMDYGILNTLQVDPYGNINSTALGDYEGEHRRFGGPGGADSIAALCWHTILMTDQQARKFIPRVDFISSPGFLDGSEGARERAGLPRGTGPWRVATPWAVFDYQDRHLRLIGVSPFVTVDQVLAEMSFKPRMAKEIETLETPTEEELALLRTELDQRGQITDVGRWVAIQDDGSFAFVEEQKEKGDLPSSW</sequence>
<reference evidence="1" key="1">
    <citation type="journal article" date="2015" name="Nature">
        <title>Complex archaea that bridge the gap between prokaryotes and eukaryotes.</title>
        <authorList>
            <person name="Spang A."/>
            <person name="Saw J.H."/>
            <person name="Jorgensen S.L."/>
            <person name="Zaremba-Niedzwiedzka K."/>
            <person name="Martijn J."/>
            <person name="Lind A.E."/>
            <person name="van Eijk R."/>
            <person name="Schleper C."/>
            <person name="Guy L."/>
            <person name="Ettema T.J."/>
        </authorList>
    </citation>
    <scope>NUCLEOTIDE SEQUENCE</scope>
</reference>
<dbReference type="GO" id="GO:0008410">
    <property type="term" value="F:CoA-transferase activity"/>
    <property type="evidence" value="ECO:0007669"/>
    <property type="project" value="InterPro"/>
</dbReference>
<dbReference type="PANTHER" id="PTHR43293">
    <property type="entry name" value="ACETATE COA-TRANSFERASE YDIF"/>
    <property type="match status" value="1"/>
</dbReference>